<dbReference type="EMBL" id="JARVKF010000310">
    <property type="protein sequence ID" value="KAK9419543.1"/>
    <property type="molecule type" value="Genomic_DNA"/>
</dbReference>
<reference evidence="2 3" key="1">
    <citation type="journal article" date="2024" name="J. Plant Pathol.">
        <title>Sequence and assembly of the genome of Seiridium unicorne, isolate CBS 538.82, causal agent of cypress canker disease.</title>
        <authorList>
            <person name="Scali E."/>
            <person name="Rocca G.D."/>
            <person name="Danti R."/>
            <person name="Garbelotto M."/>
            <person name="Barberini S."/>
            <person name="Baroncelli R."/>
            <person name="Emiliani G."/>
        </authorList>
    </citation>
    <scope>NUCLEOTIDE SEQUENCE [LARGE SCALE GENOMIC DNA]</scope>
    <source>
        <strain evidence="2 3">BM-138-508</strain>
    </source>
</reference>
<sequence length="181" mass="19764">MDAAERAPSAFRYMDDASLALVIELQQEDGTNLADMGKGKQREGECNDAELALQLYLDELAETAQFALDRRMTGSIQMAIREDADTLVQLVNQKQNAQTDRSMSVALSRGAKMAPTIPSEVADDLCGDKELMEKMSCLYVTGVLEADGNDNGDGLDSVVDHTSESSAWAASRLQRPSKRRD</sequence>
<organism evidence="2 3">
    <name type="scientific">Seiridium unicorne</name>
    <dbReference type="NCBI Taxonomy" id="138068"/>
    <lineage>
        <taxon>Eukaryota</taxon>
        <taxon>Fungi</taxon>
        <taxon>Dikarya</taxon>
        <taxon>Ascomycota</taxon>
        <taxon>Pezizomycotina</taxon>
        <taxon>Sordariomycetes</taxon>
        <taxon>Xylariomycetidae</taxon>
        <taxon>Amphisphaeriales</taxon>
        <taxon>Sporocadaceae</taxon>
        <taxon>Seiridium</taxon>
    </lineage>
</organism>
<evidence type="ECO:0000313" key="3">
    <source>
        <dbReference type="Proteomes" id="UP001408356"/>
    </source>
</evidence>
<gene>
    <name evidence="2" type="ORF">SUNI508_07279</name>
</gene>
<dbReference type="Proteomes" id="UP001408356">
    <property type="component" value="Unassembled WGS sequence"/>
</dbReference>
<evidence type="ECO:0000313" key="2">
    <source>
        <dbReference type="EMBL" id="KAK9419543.1"/>
    </source>
</evidence>
<keyword evidence="3" id="KW-1185">Reference proteome</keyword>
<name>A0ABR2UXX6_9PEZI</name>
<protein>
    <submittedName>
        <fullName evidence="2">Uncharacterized protein</fullName>
    </submittedName>
</protein>
<comment type="caution">
    <text evidence="2">The sequence shown here is derived from an EMBL/GenBank/DDBJ whole genome shotgun (WGS) entry which is preliminary data.</text>
</comment>
<feature type="region of interest" description="Disordered" evidence="1">
    <location>
        <begin position="152"/>
        <end position="181"/>
    </location>
</feature>
<evidence type="ECO:0000256" key="1">
    <source>
        <dbReference type="SAM" id="MobiDB-lite"/>
    </source>
</evidence>
<accession>A0ABR2UXX6</accession>
<proteinExistence type="predicted"/>